<reference evidence="2" key="2">
    <citation type="submission" date="2018-02" db="UniProtKB">
        <authorList>
            <consortium name="EnsemblPlants"/>
        </authorList>
    </citation>
    <scope>IDENTIFICATION</scope>
    <source>
        <strain evidence="2">Williams 82</strain>
    </source>
</reference>
<reference evidence="1 2" key="1">
    <citation type="journal article" date="2010" name="Nature">
        <title>Genome sequence of the palaeopolyploid soybean.</title>
        <authorList>
            <person name="Schmutz J."/>
            <person name="Cannon S.B."/>
            <person name="Schlueter J."/>
            <person name="Ma J."/>
            <person name="Mitros T."/>
            <person name="Nelson W."/>
            <person name="Hyten D.L."/>
            <person name="Song Q."/>
            <person name="Thelen J.J."/>
            <person name="Cheng J."/>
            <person name="Xu D."/>
            <person name="Hellsten U."/>
            <person name="May G.D."/>
            <person name="Yu Y."/>
            <person name="Sakurai T."/>
            <person name="Umezawa T."/>
            <person name="Bhattacharyya M.K."/>
            <person name="Sandhu D."/>
            <person name="Valliyodan B."/>
            <person name="Lindquist E."/>
            <person name="Peto M."/>
            <person name="Grant D."/>
            <person name="Shu S."/>
            <person name="Goodstein D."/>
            <person name="Barry K."/>
            <person name="Futrell-Griggs M."/>
            <person name="Abernathy B."/>
            <person name="Du J."/>
            <person name="Tian Z."/>
            <person name="Zhu L."/>
            <person name="Gill N."/>
            <person name="Joshi T."/>
            <person name="Libault M."/>
            <person name="Sethuraman A."/>
            <person name="Zhang X.-C."/>
            <person name="Shinozaki K."/>
            <person name="Nguyen H.T."/>
            <person name="Wing R.A."/>
            <person name="Cregan P."/>
            <person name="Specht J."/>
            <person name="Grimwood J."/>
            <person name="Rokhsar D."/>
            <person name="Stacey G."/>
            <person name="Shoemaker R.C."/>
            <person name="Jackson S.A."/>
        </authorList>
    </citation>
    <scope>NUCLEOTIDE SEQUENCE</scope>
    <source>
        <strain evidence="2">cv. Williams 82</strain>
        <tissue evidence="1">Callus</tissue>
    </source>
</reference>
<organism evidence="1">
    <name type="scientific">Glycine max</name>
    <name type="common">Soybean</name>
    <name type="synonym">Glycine hispida</name>
    <dbReference type="NCBI Taxonomy" id="3847"/>
    <lineage>
        <taxon>Eukaryota</taxon>
        <taxon>Viridiplantae</taxon>
        <taxon>Streptophyta</taxon>
        <taxon>Embryophyta</taxon>
        <taxon>Tracheophyta</taxon>
        <taxon>Spermatophyta</taxon>
        <taxon>Magnoliopsida</taxon>
        <taxon>eudicotyledons</taxon>
        <taxon>Gunneridae</taxon>
        <taxon>Pentapetalae</taxon>
        <taxon>rosids</taxon>
        <taxon>fabids</taxon>
        <taxon>Fabales</taxon>
        <taxon>Fabaceae</taxon>
        <taxon>Papilionoideae</taxon>
        <taxon>50 kb inversion clade</taxon>
        <taxon>NPAAA clade</taxon>
        <taxon>indigoferoid/millettioid clade</taxon>
        <taxon>Phaseoleae</taxon>
        <taxon>Glycine</taxon>
        <taxon>Glycine subgen. Soja</taxon>
    </lineage>
</organism>
<keyword evidence="3" id="KW-1185">Reference proteome</keyword>
<dbReference type="AlphaFoldDB" id="A0A0R0IW13"/>
<dbReference type="EnsemblPlants" id="KRH44533">
    <property type="protein sequence ID" value="KRH44533"/>
    <property type="gene ID" value="GLYMA_08G217300"/>
</dbReference>
<evidence type="ECO:0000313" key="1">
    <source>
        <dbReference type="EMBL" id="KRH44533.1"/>
    </source>
</evidence>
<sequence>MNCKLENRPSYLTDSHSSFFSSHLSLCCTQNCTNTNTISLLHKLSVRTPANTHTTKNMKGFASVLQLVSSEKINILTHTVSV</sequence>
<gene>
    <name evidence="1" type="ORF">GLYMA_08G217300</name>
</gene>
<dbReference type="InParanoid" id="A0A0R0IW13"/>
<dbReference type="EMBL" id="CM000841">
    <property type="protein sequence ID" value="KRH44533.1"/>
    <property type="molecule type" value="Genomic_DNA"/>
</dbReference>
<proteinExistence type="predicted"/>
<dbReference type="Gramene" id="KRH44533">
    <property type="protein sequence ID" value="KRH44533"/>
    <property type="gene ID" value="GLYMA_08G217300"/>
</dbReference>
<dbReference type="Proteomes" id="UP000008827">
    <property type="component" value="Chromosome 8"/>
</dbReference>
<reference evidence="1" key="3">
    <citation type="submission" date="2018-07" db="EMBL/GenBank/DDBJ databases">
        <title>WGS assembly of Glycine max.</title>
        <authorList>
            <person name="Schmutz J."/>
            <person name="Cannon S."/>
            <person name="Schlueter J."/>
            <person name="Ma J."/>
            <person name="Mitros T."/>
            <person name="Nelson W."/>
            <person name="Hyten D."/>
            <person name="Song Q."/>
            <person name="Thelen J."/>
            <person name="Cheng J."/>
            <person name="Xu D."/>
            <person name="Hellsten U."/>
            <person name="May G."/>
            <person name="Yu Y."/>
            <person name="Sakurai T."/>
            <person name="Umezawa T."/>
            <person name="Bhattacharyya M."/>
            <person name="Sandhu D."/>
            <person name="Valliyodan B."/>
            <person name="Lindquist E."/>
            <person name="Peto M."/>
            <person name="Grant D."/>
            <person name="Shu S."/>
            <person name="Goodstein D."/>
            <person name="Barry K."/>
            <person name="Futrell-Griggs M."/>
            <person name="Abernathy B."/>
            <person name="Du J."/>
            <person name="Tian Z."/>
            <person name="Zhu L."/>
            <person name="Gill N."/>
            <person name="Joshi T."/>
            <person name="Libault M."/>
            <person name="Sethuraman A."/>
            <person name="Zhang X."/>
            <person name="Shinozaki K."/>
            <person name="Nguyen H."/>
            <person name="Wing R."/>
            <person name="Cregan P."/>
            <person name="Specht J."/>
            <person name="Grimwood J."/>
            <person name="Rokhsar D."/>
            <person name="Stacey G."/>
            <person name="Shoemaker R."/>
            <person name="Jackson S."/>
        </authorList>
    </citation>
    <scope>NUCLEOTIDE SEQUENCE</scope>
    <source>
        <tissue evidence="1">Callus</tissue>
    </source>
</reference>
<protein>
    <submittedName>
        <fullName evidence="1 2">Uncharacterized protein</fullName>
    </submittedName>
</protein>
<name>A0A0R0IW13_SOYBN</name>
<evidence type="ECO:0000313" key="2">
    <source>
        <dbReference type="EnsemblPlants" id="KRH44533"/>
    </source>
</evidence>
<accession>A0A0R0IW13</accession>
<evidence type="ECO:0000313" key="3">
    <source>
        <dbReference type="Proteomes" id="UP000008827"/>
    </source>
</evidence>